<comment type="function">
    <text evidence="1">Required for the export of heme to the periplasm for the biogenesis of c-type cytochromes.</text>
</comment>
<dbReference type="PRINTS" id="PR01386">
    <property type="entry name" value="CCMCBIOGNSIS"/>
</dbReference>
<evidence type="ECO:0000256" key="6">
    <source>
        <dbReference type="ARBA" id="ARBA00022748"/>
    </source>
</evidence>
<dbReference type="EMBL" id="JBBHLI010000010">
    <property type="protein sequence ID" value="MEK9502307.1"/>
    <property type="molecule type" value="Genomic_DNA"/>
</dbReference>
<sequence>MNRRPGRAPRGSATAGAALSLVGAALVMTLLWMVWFWVPTEALQGVVQRIFYIHVPSAWVAFMAFGVVALCSAMYLWLRDERFDRAAVSAAEGGLIFTTIVLISGPLWGKVAWGAYWVWEPRLTLTLLLWFIYLGYFMVRNATENPERGKRFAAVVGIVGALDIPLIHVSVLWFRSQHPQPVVLRADGPSLDASMGLTLGVGFLAFTILFFGLMMLRYRVETLAHHAARLESP</sequence>
<evidence type="ECO:0000256" key="4">
    <source>
        <dbReference type="ARBA" id="ARBA00016463"/>
    </source>
</evidence>
<evidence type="ECO:0000256" key="1">
    <source>
        <dbReference type="ARBA" id="ARBA00002442"/>
    </source>
</evidence>
<dbReference type="Pfam" id="PF01578">
    <property type="entry name" value="Cytochrom_C_asm"/>
    <property type="match status" value="1"/>
</dbReference>
<feature type="transmembrane region" description="Helical" evidence="9">
    <location>
        <begin position="90"/>
        <end position="109"/>
    </location>
</feature>
<feature type="transmembrane region" description="Helical" evidence="9">
    <location>
        <begin position="194"/>
        <end position="216"/>
    </location>
</feature>
<feature type="transmembrane region" description="Helical" evidence="9">
    <location>
        <begin position="12"/>
        <end position="38"/>
    </location>
</feature>
<keyword evidence="12" id="KW-1185">Reference proteome</keyword>
<comment type="subcellular location">
    <subcellularLocation>
        <location evidence="2">Membrane</location>
        <topology evidence="2">Multi-pass membrane protein</topology>
    </subcellularLocation>
</comment>
<dbReference type="InterPro" id="IPR003557">
    <property type="entry name" value="Cyt_c_biogenesis_CcmC"/>
</dbReference>
<evidence type="ECO:0000256" key="8">
    <source>
        <dbReference type="ARBA" id="ARBA00023136"/>
    </source>
</evidence>
<keyword evidence="7 9" id="KW-1133">Transmembrane helix</keyword>
<feature type="transmembrane region" description="Helical" evidence="9">
    <location>
        <begin position="151"/>
        <end position="174"/>
    </location>
</feature>
<dbReference type="InterPro" id="IPR045062">
    <property type="entry name" value="Cyt_c_biogenesis_CcsA/CcmC"/>
</dbReference>
<feature type="transmembrane region" description="Helical" evidence="9">
    <location>
        <begin position="121"/>
        <end position="139"/>
    </location>
</feature>
<proteinExistence type="inferred from homology"/>
<feature type="transmembrane region" description="Helical" evidence="9">
    <location>
        <begin position="58"/>
        <end position="78"/>
    </location>
</feature>
<evidence type="ECO:0000259" key="10">
    <source>
        <dbReference type="Pfam" id="PF01578"/>
    </source>
</evidence>
<keyword evidence="6" id="KW-0201">Cytochrome c-type biogenesis</keyword>
<organism evidence="11 12">
    <name type="scientific">Gaopeijia maritima</name>
    <dbReference type="NCBI Taxonomy" id="3119007"/>
    <lineage>
        <taxon>Bacteria</taxon>
        <taxon>Pseudomonadati</taxon>
        <taxon>Gemmatimonadota</taxon>
        <taxon>Longimicrobiia</taxon>
        <taxon>Gaopeijiales</taxon>
        <taxon>Gaopeijiaceae</taxon>
        <taxon>Gaopeijia</taxon>
    </lineage>
</organism>
<dbReference type="InterPro" id="IPR002541">
    <property type="entry name" value="Cyt_c_assembly"/>
</dbReference>
<gene>
    <name evidence="11" type="primary">ccsA</name>
    <name evidence="11" type="ORF">WI372_15040</name>
</gene>
<evidence type="ECO:0000256" key="9">
    <source>
        <dbReference type="SAM" id="Phobius"/>
    </source>
</evidence>
<keyword evidence="5 9" id="KW-0812">Transmembrane</keyword>
<evidence type="ECO:0000256" key="3">
    <source>
        <dbReference type="ARBA" id="ARBA00005840"/>
    </source>
</evidence>
<accession>A0ABU9EC50</accession>
<dbReference type="Proteomes" id="UP001484239">
    <property type="component" value="Unassembled WGS sequence"/>
</dbReference>
<evidence type="ECO:0000313" key="12">
    <source>
        <dbReference type="Proteomes" id="UP001484239"/>
    </source>
</evidence>
<dbReference type="PANTHER" id="PTHR30071">
    <property type="entry name" value="HEME EXPORTER PROTEIN C"/>
    <property type="match status" value="1"/>
</dbReference>
<comment type="caution">
    <text evidence="11">The sequence shown here is derived from an EMBL/GenBank/DDBJ whole genome shotgun (WGS) entry which is preliminary data.</text>
</comment>
<feature type="domain" description="Cytochrome c assembly protein" evidence="10">
    <location>
        <begin position="20"/>
        <end position="175"/>
    </location>
</feature>
<evidence type="ECO:0000256" key="7">
    <source>
        <dbReference type="ARBA" id="ARBA00022989"/>
    </source>
</evidence>
<reference evidence="11 12" key="1">
    <citation type="submission" date="2024-02" db="EMBL/GenBank/DDBJ databases">
        <title>A novel Gemmatimonadota bacterium.</title>
        <authorList>
            <person name="Du Z.-J."/>
            <person name="Ye Y.-Q."/>
        </authorList>
    </citation>
    <scope>NUCLEOTIDE SEQUENCE [LARGE SCALE GENOMIC DNA]</scope>
    <source>
        <strain evidence="11 12">DH-20</strain>
    </source>
</reference>
<protein>
    <recommendedName>
        <fullName evidence="4">Heme exporter protein C</fullName>
    </recommendedName>
</protein>
<evidence type="ECO:0000313" key="11">
    <source>
        <dbReference type="EMBL" id="MEK9502307.1"/>
    </source>
</evidence>
<name>A0ABU9EC50_9BACT</name>
<dbReference type="RefSeq" id="WP_405274374.1">
    <property type="nucleotide sequence ID" value="NZ_CP144380.1"/>
</dbReference>
<evidence type="ECO:0000256" key="2">
    <source>
        <dbReference type="ARBA" id="ARBA00004141"/>
    </source>
</evidence>
<evidence type="ECO:0000256" key="5">
    <source>
        <dbReference type="ARBA" id="ARBA00022692"/>
    </source>
</evidence>
<keyword evidence="8 9" id="KW-0472">Membrane</keyword>
<comment type="similarity">
    <text evidence="3">Belongs to the CcmC/CycZ/HelC family.</text>
</comment>
<dbReference type="PANTHER" id="PTHR30071:SF1">
    <property type="entry name" value="CYTOCHROME B_B6 PROTEIN-RELATED"/>
    <property type="match status" value="1"/>
</dbReference>